<dbReference type="Proteomes" id="UP000657574">
    <property type="component" value="Unassembled WGS sequence"/>
</dbReference>
<dbReference type="EMBL" id="BMQA01000057">
    <property type="protein sequence ID" value="GGJ58630.1"/>
    <property type="molecule type" value="Genomic_DNA"/>
</dbReference>
<reference evidence="2" key="2">
    <citation type="submission" date="2020-09" db="EMBL/GenBank/DDBJ databases">
        <authorList>
            <person name="Sun Q."/>
            <person name="Ohkuma M."/>
        </authorList>
    </citation>
    <scope>NUCLEOTIDE SEQUENCE</scope>
    <source>
        <strain evidence="2">JCM 3086</strain>
    </source>
</reference>
<accession>A0A917P312</accession>
<dbReference type="AlphaFoldDB" id="A0A917P312"/>
<comment type="caution">
    <text evidence="2">The sequence shown here is derived from an EMBL/GenBank/DDBJ whole genome shotgun (WGS) entry which is preliminary data.</text>
</comment>
<name>A0A917P312_9ACTN</name>
<proteinExistence type="predicted"/>
<feature type="region of interest" description="Disordered" evidence="1">
    <location>
        <begin position="1"/>
        <end position="56"/>
    </location>
</feature>
<sequence>MCRRGPTPPGTSSGESRYGAPEEAAGAGLTPSRATSVKPGTSAVPERQRAGHIARHRGELLDTPVYDGPYARAAALVHSLGRCRRLARSHLTVACAVAVMYLEASNIPVSPTREQLTALAHELYTPRCTAVRIAEMLRTWKP</sequence>
<reference evidence="2" key="1">
    <citation type="journal article" date="2014" name="Int. J. Syst. Evol. Microbiol.">
        <title>Complete genome sequence of Corynebacterium casei LMG S-19264T (=DSM 44701T), isolated from a smear-ripened cheese.</title>
        <authorList>
            <consortium name="US DOE Joint Genome Institute (JGI-PGF)"/>
            <person name="Walter F."/>
            <person name="Albersmeier A."/>
            <person name="Kalinowski J."/>
            <person name="Ruckert C."/>
        </authorList>
    </citation>
    <scope>NUCLEOTIDE SEQUENCE</scope>
    <source>
        <strain evidence="2">JCM 3086</strain>
    </source>
</reference>
<evidence type="ECO:0000256" key="1">
    <source>
        <dbReference type="SAM" id="MobiDB-lite"/>
    </source>
</evidence>
<gene>
    <name evidence="2" type="ORF">GCM10010121_081630</name>
</gene>
<evidence type="ECO:0000313" key="3">
    <source>
        <dbReference type="Proteomes" id="UP000657574"/>
    </source>
</evidence>
<evidence type="ECO:0000313" key="2">
    <source>
        <dbReference type="EMBL" id="GGJ58630.1"/>
    </source>
</evidence>
<organism evidence="2 3">
    <name type="scientific">Streptomyces brasiliensis</name>
    <dbReference type="NCBI Taxonomy" id="1954"/>
    <lineage>
        <taxon>Bacteria</taxon>
        <taxon>Bacillati</taxon>
        <taxon>Actinomycetota</taxon>
        <taxon>Actinomycetes</taxon>
        <taxon>Kitasatosporales</taxon>
        <taxon>Streptomycetaceae</taxon>
        <taxon>Streptomyces</taxon>
    </lineage>
</organism>
<protein>
    <recommendedName>
        <fullName evidence="4">Fic family toxin-antitoxin system, toxin component</fullName>
    </recommendedName>
</protein>
<keyword evidence="3" id="KW-1185">Reference proteome</keyword>
<evidence type="ECO:0008006" key="4">
    <source>
        <dbReference type="Google" id="ProtNLM"/>
    </source>
</evidence>